<dbReference type="PROSITE" id="PS51022">
    <property type="entry name" value="L27"/>
    <property type="match status" value="1"/>
</dbReference>
<dbReference type="InterPro" id="IPR036892">
    <property type="entry name" value="L27_dom_sf"/>
</dbReference>
<feature type="domain" description="L27" evidence="1">
    <location>
        <begin position="43"/>
        <end position="101"/>
    </location>
</feature>
<organism evidence="2 3">
    <name type="scientific">Lates japonicus</name>
    <name type="common">Japanese lates</name>
    <dbReference type="NCBI Taxonomy" id="270547"/>
    <lineage>
        <taxon>Eukaryota</taxon>
        <taxon>Metazoa</taxon>
        <taxon>Chordata</taxon>
        <taxon>Craniata</taxon>
        <taxon>Vertebrata</taxon>
        <taxon>Euteleostomi</taxon>
        <taxon>Actinopterygii</taxon>
        <taxon>Neopterygii</taxon>
        <taxon>Teleostei</taxon>
        <taxon>Neoteleostei</taxon>
        <taxon>Acanthomorphata</taxon>
        <taxon>Carangaria</taxon>
        <taxon>Carangaria incertae sedis</taxon>
        <taxon>Centropomidae</taxon>
        <taxon>Lates</taxon>
    </lineage>
</organism>
<comment type="caution">
    <text evidence="2">The sequence shown here is derived from an EMBL/GenBank/DDBJ whole genome shotgun (WGS) entry which is preliminary data.</text>
</comment>
<protein>
    <submittedName>
        <fullName evidence="2">MAGUK p55 subfamily member 6-like isoform X1</fullName>
    </submittedName>
</protein>
<keyword evidence="3" id="KW-1185">Reference proteome</keyword>
<gene>
    <name evidence="2" type="ORF">AKAME5_002903700</name>
</gene>
<dbReference type="SMART" id="SM00569">
    <property type="entry name" value="L27"/>
    <property type="match status" value="2"/>
</dbReference>
<evidence type="ECO:0000313" key="3">
    <source>
        <dbReference type="Proteomes" id="UP001279410"/>
    </source>
</evidence>
<dbReference type="Proteomes" id="UP001279410">
    <property type="component" value="Unassembled WGS sequence"/>
</dbReference>
<dbReference type="Gene3D" id="1.10.287.650">
    <property type="entry name" value="L27 domain"/>
    <property type="match status" value="1"/>
</dbReference>
<reference evidence="2" key="1">
    <citation type="submission" date="2022-08" db="EMBL/GenBank/DDBJ databases">
        <title>Genome sequencing of akame (Lates japonicus).</title>
        <authorList>
            <person name="Hashiguchi Y."/>
            <person name="Takahashi H."/>
        </authorList>
    </citation>
    <scope>NUCLEOTIDE SEQUENCE</scope>
    <source>
        <strain evidence="2">Kochi</strain>
    </source>
</reference>
<dbReference type="InterPro" id="IPR050716">
    <property type="entry name" value="MAGUK"/>
</dbReference>
<dbReference type="InterPro" id="IPR014775">
    <property type="entry name" value="L27_C"/>
</dbReference>
<dbReference type="PANTHER" id="PTHR23122">
    <property type="entry name" value="MEMBRANE-ASSOCIATED GUANYLATE KINASE MAGUK"/>
    <property type="match status" value="1"/>
</dbReference>
<dbReference type="SUPFAM" id="SSF101288">
    <property type="entry name" value="L27 domain"/>
    <property type="match status" value="1"/>
</dbReference>
<proteinExistence type="predicted"/>
<evidence type="ECO:0000313" key="2">
    <source>
        <dbReference type="EMBL" id="GLD60965.1"/>
    </source>
</evidence>
<feature type="non-terminal residue" evidence="2">
    <location>
        <position position="1"/>
    </location>
</feature>
<name>A0AAD3MWV6_LATJO</name>
<accession>A0AAD3MWV6</accession>
<evidence type="ECO:0000259" key="1">
    <source>
        <dbReference type="PROSITE" id="PS51022"/>
    </source>
</evidence>
<dbReference type="EMBL" id="BRZM01004987">
    <property type="protein sequence ID" value="GLD60965.1"/>
    <property type="molecule type" value="Genomic_DNA"/>
</dbReference>
<dbReference type="InterPro" id="IPR004172">
    <property type="entry name" value="L27_dom"/>
</dbReference>
<dbReference type="Pfam" id="PF02828">
    <property type="entry name" value="L27"/>
    <property type="match status" value="1"/>
</dbReference>
<sequence>MQQVLDNVGELPTSTGAKDIDLLFLRGIMESPIAHEQLEEVKLEAVQDNNMELVTEILGDISNLKVKDDSAAELSRILQEPHFQSLLEAHDMVASKCYEVPPPAEATNDAAVNNALMQADAVRMIGIRKKAGEPL</sequence>
<dbReference type="AlphaFoldDB" id="A0AAD3MWV6"/>